<keyword evidence="4 9" id="KW-0732">Signal</keyword>
<evidence type="ECO:0000256" key="6">
    <source>
        <dbReference type="ARBA" id="ARBA00023087"/>
    </source>
</evidence>
<feature type="compositionally biased region" description="Basic residues" evidence="8">
    <location>
        <begin position="95"/>
        <end position="105"/>
    </location>
</feature>
<accession>A0ABS0NG41</accession>
<reference evidence="11 12" key="1">
    <citation type="submission" date="2020-09" db="EMBL/GenBank/DDBJ databases">
        <title>Biosynthesis of the nuclear factor of activated T cells inhibitor NFAT-133 and its congeners in Streptomyces pactum.</title>
        <authorList>
            <person name="Zhou W."/>
            <person name="Posri P."/>
            <person name="Abugrain M.E."/>
            <person name="Weisberg A.J."/>
            <person name="Chang J.H."/>
            <person name="Mahmud T."/>
        </authorList>
    </citation>
    <scope>NUCLEOTIDE SEQUENCE [LARGE SCALE GENOMIC DNA]</scope>
    <source>
        <strain evidence="11 12">ATCC 27456</strain>
    </source>
</reference>
<organism evidence="11 12">
    <name type="scientific">Streptomyces pactum</name>
    <dbReference type="NCBI Taxonomy" id="68249"/>
    <lineage>
        <taxon>Bacteria</taxon>
        <taxon>Bacillati</taxon>
        <taxon>Actinomycetota</taxon>
        <taxon>Actinomycetes</taxon>
        <taxon>Kitasatosporales</taxon>
        <taxon>Streptomycetaceae</taxon>
        <taxon>Streptomyces</taxon>
    </lineage>
</organism>
<feature type="region of interest" description="Disordered" evidence="8">
    <location>
        <begin position="186"/>
        <end position="231"/>
    </location>
</feature>
<name>A0ABS0NG41_9ACTN</name>
<sequence length="287" mass="28146">MRKVARNSLMTVAAAGSVLAATAGYASAAGSGAHGGAVGSPGVASGNSVQVPVHIPVNVCGNTIDVLGLLNSAVGNTCVNGSGGKHAAGPQHGTGGKHAKGKHAKSTPGDATRGGGHGNQAGGAQHGGAQAGGGQGGGAVADGHAHGSPGVLSGNQVQVPVHIPLNVCGNTIDIIGVGNSALGNDCENDAGEPVRQRPVQPPKHAKPKPQQPERHQPKPAAPHEQAPAPEKISHVARTQPVSDPQVHADEPQLAQTGAGALDLLAPASAGLLLAGAVLYRRSRVRGH</sequence>
<evidence type="ECO:0000256" key="2">
    <source>
        <dbReference type="ARBA" id="ARBA00022512"/>
    </source>
</evidence>
<dbReference type="Pfam" id="PF03777">
    <property type="entry name" value="ChpA-C"/>
    <property type="match status" value="2"/>
</dbReference>
<evidence type="ECO:0000313" key="12">
    <source>
        <dbReference type="Proteomes" id="UP000807371"/>
    </source>
</evidence>
<evidence type="ECO:0000313" key="11">
    <source>
        <dbReference type="EMBL" id="MBH5334084.1"/>
    </source>
</evidence>
<proteinExistence type="predicted"/>
<keyword evidence="2" id="KW-0134">Cell wall</keyword>
<keyword evidence="3" id="KW-0964">Secreted</keyword>
<keyword evidence="12" id="KW-1185">Reference proteome</keyword>
<feature type="domain" description="Chaplin" evidence="10">
    <location>
        <begin position="148"/>
        <end position="188"/>
    </location>
</feature>
<dbReference type="EMBL" id="JACYXC010000001">
    <property type="protein sequence ID" value="MBH5334084.1"/>
    <property type="molecule type" value="Genomic_DNA"/>
</dbReference>
<feature type="compositionally biased region" description="Gly residues" evidence="8">
    <location>
        <begin position="112"/>
        <end position="140"/>
    </location>
</feature>
<dbReference type="Proteomes" id="UP000807371">
    <property type="component" value="Unassembled WGS sequence"/>
</dbReference>
<evidence type="ECO:0000256" key="1">
    <source>
        <dbReference type="ARBA" id="ARBA00004191"/>
    </source>
</evidence>
<keyword evidence="6 7" id="KW-0034">Amyloid</keyword>
<evidence type="ECO:0000259" key="10">
    <source>
        <dbReference type="PROSITE" id="PS51884"/>
    </source>
</evidence>
<evidence type="ECO:0000256" key="8">
    <source>
        <dbReference type="SAM" id="MobiDB-lite"/>
    </source>
</evidence>
<evidence type="ECO:0000256" key="4">
    <source>
        <dbReference type="ARBA" id="ARBA00022729"/>
    </source>
</evidence>
<dbReference type="InterPro" id="IPR005528">
    <property type="entry name" value="ChpA-H"/>
</dbReference>
<feature type="domain" description="Chaplin" evidence="10">
    <location>
        <begin position="40"/>
        <end position="80"/>
    </location>
</feature>
<protein>
    <submittedName>
        <fullName evidence="11">DUF320 domain-containing protein</fullName>
    </submittedName>
</protein>
<evidence type="ECO:0000256" key="3">
    <source>
        <dbReference type="ARBA" id="ARBA00022525"/>
    </source>
</evidence>
<feature type="signal peptide" evidence="9">
    <location>
        <begin position="1"/>
        <end position="28"/>
    </location>
</feature>
<feature type="compositionally biased region" description="Gly residues" evidence="8">
    <location>
        <begin position="84"/>
        <end position="94"/>
    </location>
</feature>
<comment type="caution">
    <text evidence="11">The sequence shown here is derived from an EMBL/GenBank/DDBJ whole genome shotgun (WGS) entry which is preliminary data.</text>
</comment>
<evidence type="ECO:0000256" key="9">
    <source>
        <dbReference type="SAM" id="SignalP"/>
    </source>
</evidence>
<feature type="chain" id="PRO_5045087454" evidence="9">
    <location>
        <begin position="29"/>
        <end position="287"/>
    </location>
</feature>
<comment type="subcellular location">
    <subcellularLocation>
        <location evidence="1">Secreted</location>
        <location evidence="1">Cell wall</location>
    </subcellularLocation>
</comment>
<feature type="region of interest" description="Disordered" evidence="8">
    <location>
        <begin position="84"/>
        <end position="153"/>
    </location>
</feature>
<keyword evidence="5" id="KW-0130">Cell adhesion</keyword>
<dbReference type="RefSeq" id="WP_197987823.1">
    <property type="nucleotide sequence ID" value="NZ_JACYXC010000001.1"/>
</dbReference>
<gene>
    <name evidence="11" type="ORF">IHE55_04410</name>
</gene>
<dbReference type="PROSITE" id="PS51884">
    <property type="entry name" value="CHAPLIN"/>
    <property type="match status" value="2"/>
</dbReference>
<evidence type="ECO:0000256" key="7">
    <source>
        <dbReference type="PROSITE-ProRule" id="PRU01232"/>
    </source>
</evidence>
<evidence type="ECO:0000256" key="5">
    <source>
        <dbReference type="ARBA" id="ARBA00022889"/>
    </source>
</evidence>